<dbReference type="Proteomes" id="UP000262325">
    <property type="component" value="Unassembled WGS sequence"/>
</dbReference>
<proteinExistence type="predicted"/>
<dbReference type="PROSITE" id="PS51257">
    <property type="entry name" value="PROKAR_LIPOPROTEIN"/>
    <property type="match status" value="1"/>
</dbReference>
<protein>
    <recommendedName>
        <fullName evidence="3">Fibronectin type III domain protein</fullName>
    </recommendedName>
</protein>
<dbReference type="AlphaFoldDB" id="A0A3D5Q8X8"/>
<dbReference type="EMBL" id="DPPF01000024">
    <property type="protein sequence ID" value="HCW92277.1"/>
    <property type="molecule type" value="Genomic_DNA"/>
</dbReference>
<evidence type="ECO:0000313" key="1">
    <source>
        <dbReference type="EMBL" id="HCW92277.1"/>
    </source>
</evidence>
<evidence type="ECO:0000313" key="2">
    <source>
        <dbReference type="Proteomes" id="UP000262325"/>
    </source>
</evidence>
<organism evidence="1 2">
    <name type="scientific">Flexistipes sinusarabici</name>
    <dbReference type="NCBI Taxonomy" id="2352"/>
    <lineage>
        <taxon>Bacteria</taxon>
        <taxon>Pseudomonadati</taxon>
        <taxon>Deferribacterota</taxon>
        <taxon>Deferribacteres</taxon>
        <taxon>Deferribacterales</taxon>
        <taxon>Flexistipitaceae</taxon>
        <taxon>Flexistipes</taxon>
    </lineage>
</organism>
<accession>A0A3D5Q8X8</accession>
<comment type="caution">
    <text evidence="1">The sequence shown here is derived from an EMBL/GenBank/DDBJ whole genome shotgun (WGS) entry which is preliminary data.</text>
</comment>
<evidence type="ECO:0008006" key="3">
    <source>
        <dbReference type="Google" id="ProtNLM"/>
    </source>
</evidence>
<gene>
    <name evidence="1" type="ORF">DHM44_01180</name>
</gene>
<sequence>MKRFVLVVLIAVSVFACGKKTRPVSKDSFNLPLPAERSVKITEKGMKITNISDEYVMFTEKAGYDDKDCLQKFTFLTRLNPEESFLDKGVKQGHKYVYRLSYYDRFLDVYSEKKNVIVTYSKPIEIKTFDYRITDAVKAQLEIAYPDNLEYYELYVNGKKLYEGRKDNVTAALLNEEVNNIEIIPYDIYGNKGDVFKTRIDLTAGKFIPAPRRLRSIVGNTFVIISWESVEKAEKYKFYINQGNGFVMKTEVETNFYRYENKPEKCVKFGIKASAGKAESEMSVLNVCP</sequence>
<name>A0A3D5Q8X8_FLESI</name>
<reference evidence="1 2" key="1">
    <citation type="journal article" date="2018" name="Nat. Biotechnol.">
        <title>A standardized bacterial taxonomy based on genome phylogeny substantially revises the tree of life.</title>
        <authorList>
            <person name="Parks D.H."/>
            <person name="Chuvochina M."/>
            <person name="Waite D.W."/>
            <person name="Rinke C."/>
            <person name="Skarshewski A."/>
            <person name="Chaumeil P.A."/>
            <person name="Hugenholtz P."/>
        </authorList>
    </citation>
    <scope>NUCLEOTIDE SEQUENCE [LARGE SCALE GENOMIC DNA]</scope>
    <source>
        <strain evidence="1">UBA8672</strain>
    </source>
</reference>